<dbReference type="EMBL" id="JARCJK010000007">
    <property type="protein sequence ID" value="MDE4167034.1"/>
    <property type="molecule type" value="Genomic_DNA"/>
</dbReference>
<proteinExistence type="predicted"/>
<dbReference type="RefSeq" id="WP_274834893.1">
    <property type="nucleotide sequence ID" value="NZ_JARCIX010000003.1"/>
</dbReference>
<keyword evidence="1" id="KW-0472">Membrane</keyword>
<feature type="transmembrane region" description="Helical" evidence="1">
    <location>
        <begin position="34"/>
        <end position="50"/>
    </location>
</feature>
<protein>
    <submittedName>
        <fullName evidence="2">Uncharacterized protein</fullName>
    </submittedName>
</protein>
<organism evidence="2 3">
    <name type="scientific">Phaeobacter gallaeciensis</name>
    <dbReference type="NCBI Taxonomy" id="60890"/>
    <lineage>
        <taxon>Bacteria</taxon>
        <taxon>Pseudomonadati</taxon>
        <taxon>Pseudomonadota</taxon>
        <taxon>Alphaproteobacteria</taxon>
        <taxon>Rhodobacterales</taxon>
        <taxon>Roseobacteraceae</taxon>
        <taxon>Phaeobacter</taxon>
    </lineage>
</organism>
<dbReference type="AlphaFoldDB" id="A0ABD4XD24"/>
<keyword evidence="1" id="KW-1133">Transmembrane helix</keyword>
<evidence type="ECO:0000313" key="3">
    <source>
        <dbReference type="Proteomes" id="UP001218364"/>
    </source>
</evidence>
<evidence type="ECO:0000256" key="1">
    <source>
        <dbReference type="SAM" id="Phobius"/>
    </source>
</evidence>
<comment type="caution">
    <text evidence="2">The sequence shown here is derived from an EMBL/GenBank/DDBJ whole genome shotgun (WGS) entry which is preliminary data.</text>
</comment>
<sequence>MNSDLFLVLGLLLAWLAIPSMLSAYSDKRRPQVSVFLLLGSAGLIAYAVLTQPGGYRLRDVPDAFFNVIGQVF</sequence>
<evidence type="ECO:0000313" key="2">
    <source>
        <dbReference type="EMBL" id="MDE4167034.1"/>
    </source>
</evidence>
<keyword evidence="1" id="KW-0812">Transmembrane</keyword>
<dbReference type="Proteomes" id="UP001218364">
    <property type="component" value="Unassembled WGS sequence"/>
</dbReference>
<accession>A0ABD4XD24</accession>
<reference evidence="2 3" key="1">
    <citation type="submission" date="2023-02" db="EMBL/GenBank/DDBJ databases">
        <title>Population genomics of bacteria associated with diatom.</title>
        <authorList>
            <person name="Xie J."/>
            <person name="Wang H."/>
        </authorList>
    </citation>
    <scope>NUCLEOTIDE SEQUENCE [LARGE SCALE GENOMIC DNA]</scope>
    <source>
        <strain evidence="2 3">PT47_8</strain>
    </source>
</reference>
<name>A0ABD4XD24_9RHOB</name>
<gene>
    <name evidence="2" type="ORF">PXK24_15160</name>
</gene>